<dbReference type="SUPFAM" id="SSF56024">
    <property type="entry name" value="Phospholipase D/nuclease"/>
    <property type="match status" value="1"/>
</dbReference>
<organism evidence="2 5">
    <name type="scientific">Leptotrichia trevisanii</name>
    <dbReference type="NCBI Taxonomy" id="109328"/>
    <lineage>
        <taxon>Bacteria</taxon>
        <taxon>Fusobacteriati</taxon>
        <taxon>Fusobacteriota</taxon>
        <taxon>Fusobacteriia</taxon>
        <taxon>Fusobacteriales</taxon>
        <taxon>Leptotrichiaceae</taxon>
        <taxon>Leptotrichia</taxon>
    </lineage>
</organism>
<keyword evidence="5" id="KW-1185">Reference proteome</keyword>
<dbReference type="EMBL" id="AP019831">
    <property type="protein sequence ID" value="BBM45171.1"/>
    <property type="molecule type" value="Genomic_DNA"/>
</dbReference>
<evidence type="ECO:0000259" key="1">
    <source>
        <dbReference type="PROSITE" id="PS50035"/>
    </source>
</evidence>
<dbReference type="AlphaFoldDB" id="A0A510K358"/>
<dbReference type="CDD" id="cd00138">
    <property type="entry name" value="PLDc_SF"/>
    <property type="match status" value="1"/>
</dbReference>
<dbReference type="PROSITE" id="PS50035">
    <property type="entry name" value="PLD"/>
    <property type="match status" value="1"/>
</dbReference>
<protein>
    <recommendedName>
        <fullName evidence="1">PLD phosphodiesterase domain-containing protein</fullName>
    </recommendedName>
</protein>
<evidence type="ECO:0000313" key="5">
    <source>
        <dbReference type="Proteomes" id="UP000422644"/>
    </source>
</evidence>
<dbReference type="Proteomes" id="UP000422644">
    <property type="component" value="Chromosome"/>
</dbReference>
<reference evidence="3 4" key="2">
    <citation type="submission" date="2019-07" db="EMBL/GenBank/DDBJ databases">
        <title>Complete Genome Sequence of Leptotrichia trevisanii Strain JMUB3935.</title>
        <authorList>
            <person name="Watanabe S."/>
            <person name="Cui L."/>
        </authorList>
    </citation>
    <scope>NUCLEOTIDE SEQUENCE [LARGE SCALE GENOMIC DNA]</scope>
    <source>
        <strain evidence="3 4">JMUB3935</strain>
    </source>
</reference>
<dbReference type="InterPro" id="IPR001736">
    <property type="entry name" value="PLipase_D/transphosphatidylase"/>
</dbReference>
<dbReference type="STRING" id="1122173.GCA_000482505_00007"/>
<feature type="domain" description="PLD phosphodiesterase" evidence="1">
    <location>
        <begin position="179"/>
        <end position="205"/>
    </location>
</feature>
<dbReference type="EMBL" id="AP019840">
    <property type="protein sequence ID" value="BBM52306.1"/>
    <property type="molecule type" value="Genomic_DNA"/>
</dbReference>
<evidence type="ECO:0000313" key="2">
    <source>
        <dbReference type="EMBL" id="BBM45171.1"/>
    </source>
</evidence>
<dbReference type="Pfam" id="PF13091">
    <property type="entry name" value="PLDc_2"/>
    <property type="match status" value="1"/>
</dbReference>
<dbReference type="OrthoDB" id="750814at2"/>
<gene>
    <name evidence="2" type="ORF">JMUB3870_1289</name>
    <name evidence="3" type="ORF">JMUB3935_1284</name>
</gene>
<evidence type="ECO:0000313" key="4">
    <source>
        <dbReference type="Proteomes" id="UP000321378"/>
    </source>
</evidence>
<dbReference type="RefSeq" id="WP_026748945.1">
    <property type="nucleotide sequence ID" value="NZ_AP019831.1"/>
</dbReference>
<sequence length="268" mass="31623">MKYIFDDFVTYYKFVLDKKISRNADIENQVDVSMQKEILNKLSQYTKNKKELIDLFPEILNFNFSPSPNNYKISWISGYNIGKKIKEDLNKLKIGEEFYIISPYIGDNDFSDLSTIIMSLIEKGVQVKILTTFELQDNKKEFFKKFIKFNKNQNAYFLVYTNGRTTKFTDKKINFYIIEGINLHSKIYIINNTIYVGSSNFTGDGFYSKLETINRAEFIGTNSKENVKTIFIEKLDLYKEFYNTYYSSNFEDCQEIGKQIYKQKSVKS</sequence>
<proteinExistence type="predicted"/>
<dbReference type="GO" id="GO:0003824">
    <property type="term" value="F:catalytic activity"/>
    <property type="evidence" value="ECO:0007669"/>
    <property type="project" value="InterPro"/>
</dbReference>
<reference evidence="2 5" key="1">
    <citation type="submission" date="2019-07" db="EMBL/GenBank/DDBJ databases">
        <title>Complete Genome Sequence of Leptotrichia trevisanii Strain JMUB3870.</title>
        <authorList>
            <person name="Watanabe S."/>
            <person name="Cui L."/>
        </authorList>
    </citation>
    <scope>NUCLEOTIDE SEQUENCE [LARGE SCALE GENOMIC DNA]</scope>
    <source>
        <strain evidence="2 5">JMUB3870</strain>
    </source>
</reference>
<name>A0A510K358_9FUSO</name>
<evidence type="ECO:0000313" key="3">
    <source>
        <dbReference type="EMBL" id="BBM52306.1"/>
    </source>
</evidence>
<dbReference type="Proteomes" id="UP000321378">
    <property type="component" value="Chromosome"/>
</dbReference>
<dbReference type="InterPro" id="IPR025202">
    <property type="entry name" value="PLD-like_dom"/>
</dbReference>
<dbReference type="Gene3D" id="3.30.870.10">
    <property type="entry name" value="Endonuclease Chain A"/>
    <property type="match status" value="1"/>
</dbReference>
<dbReference type="GO" id="GO:0006793">
    <property type="term" value="P:phosphorus metabolic process"/>
    <property type="evidence" value="ECO:0007669"/>
    <property type="project" value="UniProtKB-ARBA"/>
</dbReference>
<accession>A0A510K358</accession>